<accession>A0AAD5BSP2</accession>
<evidence type="ECO:0000256" key="1">
    <source>
        <dbReference type="SAM" id="Coils"/>
    </source>
</evidence>
<keyword evidence="3" id="KW-1185">Reference proteome</keyword>
<gene>
    <name evidence="2" type="ORF">M8C21_027288</name>
</gene>
<name>A0AAD5BSP2_AMBAR</name>
<feature type="non-terminal residue" evidence="2">
    <location>
        <position position="200"/>
    </location>
</feature>
<protein>
    <recommendedName>
        <fullName evidence="4">G protein gamma domain-containing protein</fullName>
    </recommendedName>
</protein>
<evidence type="ECO:0000313" key="3">
    <source>
        <dbReference type="Proteomes" id="UP001206925"/>
    </source>
</evidence>
<dbReference type="EMBL" id="JAMZMK010011117">
    <property type="protein sequence ID" value="KAI7728926.1"/>
    <property type="molecule type" value="Genomic_DNA"/>
</dbReference>
<feature type="coiled-coil region" evidence="1">
    <location>
        <begin position="16"/>
        <end position="43"/>
    </location>
</feature>
<dbReference type="PANTHER" id="PTHR32378:SF10">
    <property type="entry name" value="GUANINE NUCLEOTIDE-BINDING PROTEIN SUBUNIT GAMMA 3"/>
    <property type="match status" value="1"/>
</dbReference>
<sequence>MAVVPRPKSPPELYGKRRESAKVDMLEREIAYLQEELKSIENLRPASSCIKEVADYVVTTPEPLITIWYLSVYIYFLFTPKPKPKPDAGEVLHLVVSGSGFYVENRASTCHVFAATAAAAASMVVVLFKCHTAAAAAPYPGAVVHGQYQSALADLSLQAALHHHHAHVAPTATLAAAGANFVGQSNAHAHVHAQAHVGQL</sequence>
<evidence type="ECO:0008006" key="4">
    <source>
        <dbReference type="Google" id="ProtNLM"/>
    </source>
</evidence>
<comment type="caution">
    <text evidence="2">The sequence shown here is derived from an EMBL/GenBank/DDBJ whole genome shotgun (WGS) entry which is preliminary data.</text>
</comment>
<keyword evidence="1" id="KW-0175">Coiled coil</keyword>
<dbReference type="Proteomes" id="UP001206925">
    <property type="component" value="Unassembled WGS sequence"/>
</dbReference>
<organism evidence="2 3">
    <name type="scientific">Ambrosia artemisiifolia</name>
    <name type="common">Common ragweed</name>
    <dbReference type="NCBI Taxonomy" id="4212"/>
    <lineage>
        <taxon>Eukaryota</taxon>
        <taxon>Viridiplantae</taxon>
        <taxon>Streptophyta</taxon>
        <taxon>Embryophyta</taxon>
        <taxon>Tracheophyta</taxon>
        <taxon>Spermatophyta</taxon>
        <taxon>Magnoliopsida</taxon>
        <taxon>eudicotyledons</taxon>
        <taxon>Gunneridae</taxon>
        <taxon>Pentapetalae</taxon>
        <taxon>asterids</taxon>
        <taxon>campanulids</taxon>
        <taxon>Asterales</taxon>
        <taxon>Asteraceae</taxon>
        <taxon>Asteroideae</taxon>
        <taxon>Heliantheae alliance</taxon>
        <taxon>Heliantheae</taxon>
        <taxon>Ambrosia</taxon>
    </lineage>
</organism>
<dbReference type="AlphaFoldDB" id="A0AAD5BSP2"/>
<evidence type="ECO:0000313" key="2">
    <source>
        <dbReference type="EMBL" id="KAI7728926.1"/>
    </source>
</evidence>
<reference evidence="2" key="1">
    <citation type="submission" date="2022-06" db="EMBL/GenBank/DDBJ databases">
        <title>Uncovering the hologenomic basis of an extraordinary plant invasion.</title>
        <authorList>
            <person name="Bieker V.C."/>
            <person name="Martin M.D."/>
            <person name="Gilbert T."/>
            <person name="Hodgins K."/>
            <person name="Battlay P."/>
            <person name="Petersen B."/>
            <person name="Wilson J."/>
        </authorList>
    </citation>
    <scope>NUCLEOTIDE SEQUENCE</scope>
    <source>
        <strain evidence="2">AA19_3_7</strain>
        <tissue evidence="2">Leaf</tissue>
    </source>
</reference>
<proteinExistence type="predicted"/>
<dbReference type="InterPro" id="IPR055305">
    <property type="entry name" value="GG3-like"/>
</dbReference>
<dbReference type="PANTHER" id="PTHR32378">
    <property type="entry name" value="GUANINE NUCLEOTIDE-BINDING PROTEIN SUBUNIT GAMMA 3"/>
    <property type="match status" value="1"/>
</dbReference>